<dbReference type="InterPro" id="IPR013708">
    <property type="entry name" value="Shikimate_DH-bd_N"/>
</dbReference>
<dbReference type="InterPro" id="IPR022893">
    <property type="entry name" value="Shikimate_DH_fam"/>
</dbReference>
<dbReference type="PANTHER" id="PTHR21089:SF1">
    <property type="entry name" value="BIFUNCTIONAL 3-DEHYDROQUINATE DEHYDRATASE_SHIKIMATE DEHYDROGENASE, CHLOROPLASTIC"/>
    <property type="match status" value="1"/>
</dbReference>
<keyword evidence="4" id="KW-0560">Oxidoreductase</keyword>
<evidence type="ECO:0000259" key="1">
    <source>
        <dbReference type="Pfam" id="PF01488"/>
    </source>
</evidence>
<dbReference type="InterPro" id="IPR001381">
    <property type="entry name" value="DHquinase_I"/>
</dbReference>
<dbReference type="Gene3D" id="3.40.50.720">
    <property type="entry name" value="NAD(P)-binding Rossmann-like Domain"/>
    <property type="match status" value="1"/>
</dbReference>
<name>A0A3B1DS13_9ZZZZ</name>
<dbReference type="GO" id="GO:0009423">
    <property type="term" value="P:chorismate biosynthetic process"/>
    <property type="evidence" value="ECO:0007669"/>
    <property type="project" value="UniProtKB-UniPathway"/>
</dbReference>
<dbReference type="CDD" id="cd00502">
    <property type="entry name" value="DHQase_I"/>
    <property type="match status" value="1"/>
</dbReference>
<protein>
    <submittedName>
        <fullName evidence="4">Shikimate 5-dehydrogenase I alpha</fullName>
        <ecNumber evidence="4">1.1.1.25</ecNumber>
    </submittedName>
</protein>
<dbReference type="Pfam" id="PF01488">
    <property type="entry name" value="Shikimate_DH"/>
    <property type="match status" value="1"/>
</dbReference>
<dbReference type="Gene3D" id="3.40.50.10860">
    <property type="entry name" value="Leucine Dehydrogenase, chain A, domain 1"/>
    <property type="match status" value="2"/>
</dbReference>
<dbReference type="HAMAP" id="MF_00214">
    <property type="entry name" value="AroD"/>
    <property type="match status" value="1"/>
</dbReference>
<organism evidence="4">
    <name type="scientific">hydrothermal vent metagenome</name>
    <dbReference type="NCBI Taxonomy" id="652676"/>
    <lineage>
        <taxon>unclassified sequences</taxon>
        <taxon>metagenomes</taxon>
        <taxon>ecological metagenomes</taxon>
    </lineage>
</organism>
<dbReference type="EMBL" id="UOGK01000173">
    <property type="protein sequence ID" value="VAX38944.1"/>
    <property type="molecule type" value="Genomic_DNA"/>
</dbReference>
<dbReference type="SUPFAM" id="SSF51569">
    <property type="entry name" value="Aldolase"/>
    <property type="match status" value="1"/>
</dbReference>
<dbReference type="UniPathway" id="UPA00053">
    <property type="reaction ID" value="UER00087"/>
</dbReference>
<dbReference type="InterPro" id="IPR013785">
    <property type="entry name" value="Aldolase_TIM"/>
</dbReference>
<feature type="domain" description="SDH C-terminal" evidence="3">
    <location>
        <begin position="555"/>
        <end position="579"/>
    </location>
</feature>
<dbReference type="PANTHER" id="PTHR21089">
    <property type="entry name" value="SHIKIMATE DEHYDROGENASE"/>
    <property type="match status" value="1"/>
</dbReference>
<evidence type="ECO:0000259" key="3">
    <source>
        <dbReference type="Pfam" id="PF18317"/>
    </source>
</evidence>
<dbReference type="InterPro" id="IPR036291">
    <property type="entry name" value="NAD(P)-bd_dom_sf"/>
</dbReference>
<dbReference type="Pfam" id="PF01487">
    <property type="entry name" value="DHquinase_I"/>
    <property type="match status" value="1"/>
</dbReference>
<evidence type="ECO:0000313" key="4">
    <source>
        <dbReference type="EMBL" id="VAX38944.1"/>
    </source>
</evidence>
<dbReference type="AlphaFoldDB" id="A0A3B1DS13"/>
<dbReference type="GO" id="GO:0019632">
    <property type="term" value="P:shikimate metabolic process"/>
    <property type="evidence" value="ECO:0007669"/>
    <property type="project" value="TreeGrafter"/>
</dbReference>
<dbReference type="HAMAP" id="MF_00222">
    <property type="entry name" value="Shikimate_DH_AroE"/>
    <property type="match status" value="1"/>
</dbReference>
<evidence type="ECO:0000259" key="2">
    <source>
        <dbReference type="Pfam" id="PF08501"/>
    </source>
</evidence>
<dbReference type="CDD" id="cd01065">
    <property type="entry name" value="NAD_bind_Shikimate_DH"/>
    <property type="match status" value="1"/>
</dbReference>
<dbReference type="EC" id="1.1.1.25" evidence="4"/>
<feature type="domain" description="Shikimate dehydrogenase substrate binding N-terminal" evidence="2">
    <location>
        <begin position="275"/>
        <end position="308"/>
    </location>
</feature>
<dbReference type="Gene3D" id="3.20.20.70">
    <property type="entry name" value="Aldolase class I"/>
    <property type="match status" value="1"/>
</dbReference>
<dbReference type="InterPro" id="IPR046346">
    <property type="entry name" value="Aminoacid_DH-like_N_sf"/>
</dbReference>
<reference evidence="4" key="1">
    <citation type="submission" date="2018-06" db="EMBL/GenBank/DDBJ databases">
        <authorList>
            <person name="Zhirakovskaya E."/>
        </authorList>
    </citation>
    <scope>NUCLEOTIDE SEQUENCE</scope>
</reference>
<proteinExistence type="inferred from homology"/>
<accession>A0A3B1DS13</accession>
<dbReference type="SUPFAM" id="SSF51735">
    <property type="entry name" value="NAD(P)-binding Rossmann-fold domains"/>
    <property type="match status" value="1"/>
</dbReference>
<dbReference type="Pfam" id="PF18317">
    <property type="entry name" value="SDH_C"/>
    <property type="match status" value="1"/>
</dbReference>
<dbReference type="InterPro" id="IPR006151">
    <property type="entry name" value="Shikm_DH/Glu-tRNA_Rdtase"/>
</dbReference>
<feature type="domain" description="Quinate/shikimate 5-dehydrogenase/glutamyl-tRNA reductase" evidence="1">
    <location>
        <begin position="424"/>
        <end position="474"/>
    </location>
</feature>
<sequence>MLSLRSVRAHPDIYEEAALNSSMPTPSPTLLCVPLMVEQVDTARAEAIRAAEHGADLVEYRVDHYFRTQDETPELLRLVEESPLPCIVTCRPTWEGGHYEGAEEDRLALFQALGSSDHPPRYLDVELQALAKSPTARRAIHAAVEHPESARDIHTRLILSTHDFQGRPADLTRRLLAMHQEPAASICKVAFRARSLRDNLELFDMLAERMCPTIALGMGEFGLMSRVLAPKFGGFLTFASLRDESATAPGQPTLDDLLKTYRFRSIGPATRVYGIVGWPVTHSLSPLIHNAGFAEVGYDGVYLPMPIAAVGPASSRCQNEPHADAPAGSRSHEYESSYTSFKATIIELLHHPRLDFAGCSVTMPHKENLVRLARECSWSLDEVSRLSGSANTLTIERTPEGAFASARVTNTDAAAAIDCLTEPLGRLPGKRITLLGAGGVARAITFALAAAGARVTITNRTSARAEQLANDINTAFPDAARVLPWDDRGLDTPDAFIHCTAIGMAGGPAPDDSPLPDEVFAQTPGNVVLLETVYTPVRTRLLSQAQDAGWQTIDGLAMFVDQGARQFHSWTGHPAPRECFCRLVRTALNG</sequence>
<dbReference type="GO" id="GO:0004764">
    <property type="term" value="F:shikimate 3-dehydrogenase (NADP+) activity"/>
    <property type="evidence" value="ECO:0007669"/>
    <property type="project" value="UniProtKB-EC"/>
</dbReference>
<gene>
    <name evidence="4" type="ORF">MNBD_PLANCTO03-2456</name>
</gene>
<dbReference type="SUPFAM" id="SSF53223">
    <property type="entry name" value="Aminoacid dehydrogenase-like, N-terminal domain"/>
    <property type="match status" value="1"/>
</dbReference>
<dbReference type="InterPro" id="IPR041121">
    <property type="entry name" value="SDH_C"/>
</dbReference>
<dbReference type="GO" id="GO:0003855">
    <property type="term" value="F:3-dehydroquinate dehydratase activity"/>
    <property type="evidence" value="ECO:0007669"/>
    <property type="project" value="InterPro"/>
</dbReference>
<dbReference type="Pfam" id="PF08501">
    <property type="entry name" value="Shikimate_dh_N"/>
    <property type="match status" value="1"/>
</dbReference>